<feature type="transmembrane region" description="Helical" evidence="1">
    <location>
        <begin position="379"/>
        <end position="397"/>
    </location>
</feature>
<feature type="transmembrane region" description="Helical" evidence="1">
    <location>
        <begin position="167"/>
        <end position="192"/>
    </location>
</feature>
<evidence type="ECO:0000313" key="4">
    <source>
        <dbReference type="Proteomes" id="UP000321749"/>
    </source>
</evidence>
<comment type="caution">
    <text evidence="3">The sequence shown here is derived from an EMBL/GenBank/DDBJ whole genome shotgun (WGS) entry which is preliminary data.</text>
</comment>
<dbReference type="PANTHER" id="PTHR30590">
    <property type="entry name" value="INNER MEMBRANE PROTEIN"/>
    <property type="match status" value="1"/>
</dbReference>
<feature type="transmembrane region" description="Helical" evidence="1">
    <location>
        <begin position="302"/>
        <end position="331"/>
    </location>
</feature>
<evidence type="ECO:0000256" key="1">
    <source>
        <dbReference type="SAM" id="Phobius"/>
    </source>
</evidence>
<feature type="transmembrane region" description="Helical" evidence="1">
    <location>
        <begin position="121"/>
        <end position="138"/>
    </location>
</feature>
<dbReference type="InterPro" id="IPR007349">
    <property type="entry name" value="DUF418"/>
</dbReference>
<evidence type="ECO:0000313" key="3">
    <source>
        <dbReference type="EMBL" id="GEK80917.1"/>
    </source>
</evidence>
<evidence type="ECO:0000259" key="2">
    <source>
        <dbReference type="Pfam" id="PF04235"/>
    </source>
</evidence>
<sequence length="427" mass="44676">MTAPQPDARRPHAHLPDVDIAAAAMAARGRSLAPDLARGLMLLLIALANVPWWLYGAPHGLTNAHGLGHTGGDLAYQLFSLVAIDGRAYPLFAFLFGYGIWQMYSRQAAAGTPWREARRVLQIRHAWMVAFGAVHALLLWYGDIVGAYGIVGLVVVGLLLRRSDRTLTVVAWVMTGLLLLFGALMLGSALLLSTGVAGDPAVFGGGTEMYPVMAAESNYLLFMLGSFGTWLLASAGQVFFLTVPLAIVLGIKAARRGLLDRPAEHRALLTRIAIGGILIGWAGGALAALQFAGLLFDPVLSFATMGFSGLAGVAGGIGYAALFGLVAAAIGERRGFVTRAITAVGKRSLTSYLLQSVLFAPLLAAWGLGLGAILTPLGAAALAVGVWLVTVVVALVLDARGSRGPAEALLRRLAYGRRRVAAPTPVG</sequence>
<keyword evidence="4" id="KW-1185">Reference proteome</keyword>
<dbReference type="Pfam" id="PF04235">
    <property type="entry name" value="DUF418"/>
    <property type="match status" value="1"/>
</dbReference>
<dbReference type="Proteomes" id="UP000321749">
    <property type="component" value="Unassembled WGS sequence"/>
</dbReference>
<dbReference type="EMBL" id="BJUU01000016">
    <property type="protein sequence ID" value="GEK80917.1"/>
    <property type="molecule type" value="Genomic_DNA"/>
</dbReference>
<dbReference type="PANTHER" id="PTHR30590:SF2">
    <property type="entry name" value="INNER MEMBRANE PROTEIN"/>
    <property type="match status" value="1"/>
</dbReference>
<feature type="transmembrane region" description="Helical" evidence="1">
    <location>
        <begin position="352"/>
        <end position="373"/>
    </location>
</feature>
<dbReference type="InterPro" id="IPR052529">
    <property type="entry name" value="Bact_Transport_Assoc"/>
</dbReference>
<gene>
    <name evidence="3" type="ORF">ABA31_22680</name>
</gene>
<name>A0AA87RDX9_9MICO</name>
<keyword evidence="1" id="KW-0472">Membrane</keyword>
<feature type="transmembrane region" description="Helical" evidence="1">
    <location>
        <begin position="75"/>
        <end position="101"/>
    </location>
</feature>
<keyword evidence="1" id="KW-1133">Transmembrane helix</keyword>
<organism evidence="3 4">
    <name type="scientific">Agrococcus baldri</name>
    <dbReference type="NCBI Taxonomy" id="153730"/>
    <lineage>
        <taxon>Bacteria</taxon>
        <taxon>Bacillati</taxon>
        <taxon>Actinomycetota</taxon>
        <taxon>Actinomycetes</taxon>
        <taxon>Micrococcales</taxon>
        <taxon>Microbacteriaceae</taxon>
        <taxon>Agrococcus</taxon>
    </lineage>
</organism>
<keyword evidence="1" id="KW-0812">Transmembrane</keyword>
<accession>A0AA87RDX9</accession>
<feature type="domain" description="DUF418" evidence="2">
    <location>
        <begin position="253"/>
        <end position="416"/>
    </location>
</feature>
<proteinExistence type="predicted"/>
<feature type="transmembrane region" description="Helical" evidence="1">
    <location>
        <begin position="144"/>
        <end position="160"/>
    </location>
</feature>
<dbReference type="RefSeq" id="WP_318279255.1">
    <property type="nucleotide sequence ID" value="NZ_BJUU01000016.1"/>
</dbReference>
<feature type="transmembrane region" description="Helical" evidence="1">
    <location>
        <begin position="272"/>
        <end position="296"/>
    </location>
</feature>
<feature type="transmembrane region" description="Helical" evidence="1">
    <location>
        <begin position="219"/>
        <end position="251"/>
    </location>
</feature>
<protein>
    <recommendedName>
        <fullName evidence="2">DUF418 domain-containing protein</fullName>
    </recommendedName>
</protein>
<dbReference type="AlphaFoldDB" id="A0AA87RDX9"/>
<reference evidence="3 4" key="1">
    <citation type="submission" date="2019-07" db="EMBL/GenBank/DDBJ databases">
        <title>Whole genome shotgun sequence of Agrococcus baldri NBRC 103055.</title>
        <authorList>
            <person name="Hosoyama A."/>
            <person name="Uohara A."/>
            <person name="Ohji S."/>
            <person name="Ichikawa N."/>
        </authorList>
    </citation>
    <scope>NUCLEOTIDE SEQUENCE [LARGE SCALE GENOMIC DNA]</scope>
    <source>
        <strain evidence="3 4">NBRC 103055</strain>
    </source>
</reference>
<feature type="transmembrane region" description="Helical" evidence="1">
    <location>
        <begin position="36"/>
        <end position="55"/>
    </location>
</feature>